<dbReference type="SUPFAM" id="SSF53474">
    <property type="entry name" value="alpha/beta-Hydrolases"/>
    <property type="match status" value="1"/>
</dbReference>
<gene>
    <name evidence="2" type="ORF">ABFY20_13520</name>
</gene>
<dbReference type="Gene3D" id="3.40.50.1820">
    <property type="entry name" value="alpha/beta hydrolase"/>
    <property type="match status" value="1"/>
</dbReference>
<dbReference type="PANTHER" id="PTHR48098">
    <property type="entry name" value="ENTEROCHELIN ESTERASE-RELATED"/>
    <property type="match status" value="1"/>
</dbReference>
<dbReference type="AlphaFoldDB" id="A0AB39BDC9"/>
<keyword evidence="1" id="KW-1133">Transmembrane helix</keyword>
<feature type="transmembrane region" description="Helical" evidence="1">
    <location>
        <begin position="43"/>
        <end position="65"/>
    </location>
</feature>
<proteinExistence type="predicted"/>
<feature type="transmembrane region" description="Helical" evidence="1">
    <location>
        <begin position="12"/>
        <end position="31"/>
    </location>
</feature>
<dbReference type="PANTHER" id="PTHR48098:SF1">
    <property type="entry name" value="DIACYLGLYCEROL ACYLTRANSFERASE_MYCOLYLTRANSFERASE AG85A"/>
    <property type="match status" value="1"/>
</dbReference>
<dbReference type="EMBL" id="CP162511">
    <property type="protein sequence ID" value="XDI04349.1"/>
    <property type="molecule type" value="Genomic_DNA"/>
</dbReference>
<evidence type="ECO:0000313" key="2">
    <source>
        <dbReference type="EMBL" id="XDI04349.1"/>
    </source>
</evidence>
<organism evidence="2">
    <name type="scientific">Herbiconiux sp. A18JL235</name>
    <dbReference type="NCBI Taxonomy" id="3152363"/>
    <lineage>
        <taxon>Bacteria</taxon>
        <taxon>Bacillati</taxon>
        <taxon>Actinomycetota</taxon>
        <taxon>Actinomycetes</taxon>
        <taxon>Micrococcales</taxon>
        <taxon>Microbacteriaceae</taxon>
        <taxon>Herbiconiux</taxon>
    </lineage>
</organism>
<dbReference type="InterPro" id="IPR000801">
    <property type="entry name" value="Esterase-like"/>
</dbReference>
<dbReference type="GO" id="GO:0016787">
    <property type="term" value="F:hydrolase activity"/>
    <property type="evidence" value="ECO:0007669"/>
    <property type="project" value="UniProtKB-KW"/>
</dbReference>
<sequence length="446" mass="45472">MNALLDLGILSGPLVIAVYLLAAAACVLLVVRRPGPRWTRRAWLVTAAVAAVVGALLGLGLTWLLSDQLDLFGAVLTPVVRTWIAVGFAAIAVAAASLWHPRPLRGVAASLAIVLFAATTAMSINIDFGQYPTVRSALGLSAFAGNALPSFGPDGSPTDSASGGGADSTAALADWTPPAGMPAQGSVSSVTIPATASGFKARPAVVYLPPAALTANPPKLPVLIMMSGQPGTPDDPLTTDHLQQSLDAYAAAHKGLAPIVVSPDQLTDPAVNPMCVDSPIGNSATYLTVDVPNWIRANLPVLPSPTYWGIGGLSQGGTCSIQLGAAHPELFSAIIDASGEEFPTLGDEQKTIDQGFGGDAAAYAAAHPAAIMAAKAPYTGTIAVFGVGSADDAFKPGVQRLYADAKAAGMDATYIEVPGSAHDATTWSSVFQQGLGIVADHWGLDR</sequence>
<reference evidence="2" key="1">
    <citation type="submission" date="2024-05" db="EMBL/GenBank/DDBJ databases">
        <title>Herbiconiux sp. A18JL235.</title>
        <authorList>
            <person name="Zhang G."/>
        </authorList>
    </citation>
    <scope>NUCLEOTIDE SEQUENCE</scope>
    <source>
        <strain evidence="2">A18JL235</strain>
    </source>
</reference>
<feature type="transmembrane region" description="Helical" evidence="1">
    <location>
        <begin position="106"/>
        <end position="126"/>
    </location>
</feature>
<protein>
    <submittedName>
        <fullName evidence="2">Alpha/beta hydrolase</fullName>
    </submittedName>
</protein>
<name>A0AB39BDC9_9MICO</name>
<dbReference type="InterPro" id="IPR029058">
    <property type="entry name" value="AB_hydrolase_fold"/>
</dbReference>
<dbReference type="InterPro" id="IPR050583">
    <property type="entry name" value="Mycobacterial_A85_antigen"/>
</dbReference>
<keyword evidence="2" id="KW-0378">Hydrolase</keyword>
<accession>A0AB39BDC9</accession>
<dbReference type="GO" id="GO:0016747">
    <property type="term" value="F:acyltransferase activity, transferring groups other than amino-acyl groups"/>
    <property type="evidence" value="ECO:0007669"/>
    <property type="project" value="TreeGrafter"/>
</dbReference>
<evidence type="ECO:0000256" key="1">
    <source>
        <dbReference type="SAM" id="Phobius"/>
    </source>
</evidence>
<feature type="transmembrane region" description="Helical" evidence="1">
    <location>
        <begin position="71"/>
        <end position="99"/>
    </location>
</feature>
<keyword evidence="1" id="KW-0472">Membrane</keyword>
<dbReference type="Pfam" id="PF00756">
    <property type="entry name" value="Esterase"/>
    <property type="match status" value="1"/>
</dbReference>
<keyword evidence="1" id="KW-0812">Transmembrane</keyword>
<dbReference type="RefSeq" id="WP_368496753.1">
    <property type="nucleotide sequence ID" value="NZ_CP162511.1"/>
</dbReference>